<evidence type="ECO:0000256" key="1">
    <source>
        <dbReference type="ARBA" id="ARBA00007100"/>
    </source>
</evidence>
<dbReference type="EMBL" id="BMKS01000005">
    <property type="protein sequence ID" value="GGG33902.1"/>
    <property type="molecule type" value="Genomic_DNA"/>
</dbReference>
<dbReference type="PANTHER" id="PTHR31350:SF21">
    <property type="entry name" value="F-BOX ONLY PROTEIN 21"/>
    <property type="match status" value="1"/>
</dbReference>
<feature type="domain" description="Protein SirB1 N-terminal" evidence="2">
    <location>
        <begin position="49"/>
        <end position="202"/>
    </location>
</feature>
<dbReference type="Gene3D" id="1.25.40.10">
    <property type="entry name" value="Tetratricopeptide repeat domain"/>
    <property type="match status" value="1"/>
</dbReference>
<dbReference type="Pfam" id="PF13371">
    <property type="entry name" value="TPR_9"/>
    <property type="match status" value="1"/>
</dbReference>
<dbReference type="SUPFAM" id="SSF48452">
    <property type="entry name" value="TPR-like"/>
    <property type="match status" value="1"/>
</dbReference>
<dbReference type="PANTHER" id="PTHR31350">
    <property type="entry name" value="SI:DKEY-261L7.2"/>
    <property type="match status" value="1"/>
</dbReference>
<evidence type="ECO:0000313" key="4">
    <source>
        <dbReference type="Proteomes" id="UP000597507"/>
    </source>
</evidence>
<organism evidence="3 4">
    <name type="scientific">Caldovatus sediminis</name>
    <dbReference type="NCBI Taxonomy" id="2041189"/>
    <lineage>
        <taxon>Bacteria</taxon>
        <taxon>Pseudomonadati</taxon>
        <taxon>Pseudomonadota</taxon>
        <taxon>Alphaproteobacteria</taxon>
        <taxon>Acetobacterales</taxon>
        <taxon>Roseomonadaceae</taxon>
        <taxon>Caldovatus</taxon>
    </lineage>
</organism>
<proteinExistence type="inferred from homology"/>
<accession>A0A8J3ECA9</accession>
<comment type="caution">
    <text evidence="3">The sequence shown here is derived from an EMBL/GenBank/DDBJ whole genome shotgun (WGS) entry which is preliminary data.</text>
</comment>
<dbReference type="RefSeq" id="WP_188900107.1">
    <property type="nucleotide sequence ID" value="NZ_BMKS01000005.1"/>
</dbReference>
<name>A0A8J3ECA9_9PROT</name>
<gene>
    <name evidence="3" type="ORF">GCM10010964_22280</name>
</gene>
<comment type="similarity">
    <text evidence="1">Belongs to the UPF0162 family.</text>
</comment>
<dbReference type="Proteomes" id="UP000597507">
    <property type="component" value="Unassembled WGS sequence"/>
</dbReference>
<sequence length="284" mass="30486">MSTTTPEAEARAALEAAGRLPDAELDIAGVALQLARIDSPAADWRGVAAHLSDLARAAVEAAAADPEADAGDLERRRAVLAAVIHDRFGYAGDTETYDDLVNANLIRVVERRRGLPVALGILWLHAAEAAGWGAHGIDFPGHFLVALEGGRSQAVVDVFAGGAALAAPELRALLKRVGGERAELRPGLLLPMARRDVLLRLQNNVKLRRLRSGDLKGALACAEDMLRLAPDHAGLWREAALMNQRLERIGAALACLDRFLELCPEGEQAARMRAVAEELRHRLN</sequence>
<dbReference type="InterPro" id="IPR032698">
    <property type="entry name" value="SirB1_N"/>
</dbReference>
<evidence type="ECO:0000259" key="2">
    <source>
        <dbReference type="Pfam" id="PF13369"/>
    </source>
</evidence>
<reference evidence="3 4" key="1">
    <citation type="journal article" date="2014" name="Int. J. Syst. Evol. Microbiol.">
        <title>Complete genome sequence of Corynebacterium casei LMG S-19264T (=DSM 44701T), isolated from a smear-ripened cheese.</title>
        <authorList>
            <consortium name="US DOE Joint Genome Institute (JGI-PGF)"/>
            <person name="Walter F."/>
            <person name="Albersmeier A."/>
            <person name="Kalinowski J."/>
            <person name="Ruckert C."/>
        </authorList>
    </citation>
    <scope>NUCLEOTIDE SEQUENCE [LARGE SCALE GENOMIC DNA]</scope>
    <source>
        <strain evidence="3 4">CGMCC 1.16330</strain>
    </source>
</reference>
<dbReference type="InterPro" id="IPR011990">
    <property type="entry name" value="TPR-like_helical_dom_sf"/>
</dbReference>
<keyword evidence="4" id="KW-1185">Reference proteome</keyword>
<dbReference type="AlphaFoldDB" id="A0A8J3ECA9"/>
<dbReference type="Pfam" id="PF13369">
    <property type="entry name" value="Transglut_core2"/>
    <property type="match status" value="1"/>
</dbReference>
<evidence type="ECO:0000313" key="3">
    <source>
        <dbReference type="EMBL" id="GGG33902.1"/>
    </source>
</evidence>
<protein>
    <recommendedName>
        <fullName evidence="2">Protein SirB1 N-terminal domain-containing protein</fullName>
    </recommendedName>
</protein>